<feature type="region of interest" description="Disordered" evidence="1">
    <location>
        <begin position="155"/>
        <end position="175"/>
    </location>
</feature>
<keyword evidence="2" id="KW-1133">Transmembrane helix</keyword>
<feature type="transmembrane region" description="Helical" evidence="2">
    <location>
        <begin position="81"/>
        <end position="100"/>
    </location>
</feature>
<dbReference type="EMBL" id="PYVU01000028">
    <property type="protein sequence ID" value="PTB96994.1"/>
    <property type="molecule type" value="Genomic_DNA"/>
</dbReference>
<proteinExistence type="predicted"/>
<evidence type="ECO:0000256" key="2">
    <source>
        <dbReference type="SAM" id="Phobius"/>
    </source>
</evidence>
<evidence type="ECO:0000256" key="1">
    <source>
        <dbReference type="SAM" id="MobiDB-lite"/>
    </source>
</evidence>
<sequence>MSETNYFRLIEAYFDGSIKPEQKLMLESKIETDPLLKAEFNLQQNIINGIGDIRRQQLKARLSSVDVSGSGSMLFGSNVKWLAGTLAVVTIFSTFLYWYMSNLEDRPLELSAENMISFKEEAFTLPIPTPTVTSDDDALAESTVSNTVKKEDSSEKFNTVAKNTRENRTEKSAKAKPQELVTFKDDINFAPYKDKEFSKTIERDISRNVSAETEIEFLSSVKSDSYHYRYFNNKLYLYGEFENEPYEIIELHNKGHKQLFLSYQNDIYSIKNNMTTITPLQKVEDEMLIMELKLIIDEK</sequence>
<gene>
    <name evidence="3" type="ORF">C9994_04810</name>
</gene>
<protein>
    <recommendedName>
        <fullName evidence="5">Zinc-finger domain-containing protein</fullName>
    </recommendedName>
</protein>
<comment type="caution">
    <text evidence="3">The sequence shown here is derived from an EMBL/GenBank/DDBJ whole genome shotgun (WGS) entry which is preliminary data.</text>
</comment>
<reference evidence="3 4" key="1">
    <citation type="submission" date="2018-03" db="EMBL/GenBank/DDBJ databases">
        <title>Cross-interface Injection: A General Nanoliter Liquid Handling Method Applied to Single Cells Genome Amplification Automated Nanoliter Liquid Handling Applied to Single Cell Multiple Displacement Amplification.</title>
        <authorList>
            <person name="Yun J."/>
            <person name="Xu P."/>
            <person name="Xu J."/>
            <person name="Dai X."/>
            <person name="Wang Y."/>
            <person name="Zheng X."/>
            <person name="Cao C."/>
            <person name="Yi Q."/>
            <person name="Zhu Y."/>
            <person name="Wang L."/>
            <person name="Dong Z."/>
            <person name="Huang Y."/>
            <person name="Huang L."/>
            <person name="Du W."/>
        </authorList>
    </citation>
    <scope>NUCLEOTIDE SEQUENCE [LARGE SCALE GENOMIC DNA]</scope>
    <source>
        <strain evidence="3 4">Z-D1-2</strain>
    </source>
</reference>
<evidence type="ECO:0000313" key="3">
    <source>
        <dbReference type="EMBL" id="PTB96994.1"/>
    </source>
</evidence>
<evidence type="ECO:0000313" key="4">
    <source>
        <dbReference type="Proteomes" id="UP000240608"/>
    </source>
</evidence>
<evidence type="ECO:0008006" key="5">
    <source>
        <dbReference type="Google" id="ProtNLM"/>
    </source>
</evidence>
<name>A0A2T4DT32_9BACT</name>
<dbReference type="AlphaFoldDB" id="A0A2T4DT32"/>
<keyword evidence="2" id="KW-0472">Membrane</keyword>
<keyword evidence="2" id="KW-0812">Transmembrane</keyword>
<feature type="compositionally biased region" description="Basic and acidic residues" evidence="1">
    <location>
        <begin position="163"/>
        <end position="175"/>
    </location>
</feature>
<dbReference type="Proteomes" id="UP000240608">
    <property type="component" value="Unassembled WGS sequence"/>
</dbReference>
<accession>A0A2T4DT32</accession>
<organism evidence="3 4">
    <name type="scientific">Marivirga lumbricoides</name>
    <dbReference type="NCBI Taxonomy" id="1046115"/>
    <lineage>
        <taxon>Bacteria</taxon>
        <taxon>Pseudomonadati</taxon>
        <taxon>Bacteroidota</taxon>
        <taxon>Cytophagia</taxon>
        <taxon>Cytophagales</taxon>
        <taxon>Marivirgaceae</taxon>
        <taxon>Marivirga</taxon>
    </lineage>
</organism>